<reference evidence="13 14" key="1">
    <citation type="submission" date="2024-02" db="EMBL/GenBank/DDBJ databases">
        <title>New especies of Spiribacter isolated from saline water.</title>
        <authorList>
            <person name="Leon M.J."/>
            <person name="De La Haba R."/>
            <person name="Sanchez-Porro C."/>
            <person name="Ventosa A."/>
        </authorList>
    </citation>
    <scope>NUCLEOTIDE SEQUENCE [LARGE SCALE GENOMIC DNA]</scope>
    <source>
        <strain evidence="14">ag22IC6-390</strain>
    </source>
</reference>
<evidence type="ECO:0000256" key="2">
    <source>
        <dbReference type="ARBA" id="ARBA00012052"/>
    </source>
</evidence>
<dbReference type="PANTHER" id="PTHR43527">
    <property type="entry name" value="4-DIPHOSPHOCYTIDYL-2-C-METHYL-D-ERYTHRITOL KINASE, CHLOROPLASTIC"/>
    <property type="match status" value="1"/>
</dbReference>
<dbReference type="NCBIfam" id="TIGR00154">
    <property type="entry name" value="ispE"/>
    <property type="match status" value="1"/>
</dbReference>
<evidence type="ECO:0000256" key="8">
    <source>
        <dbReference type="ARBA" id="ARBA00023229"/>
    </source>
</evidence>
<evidence type="ECO:0000313" key="13">
    <source>
        <dbReference type="EMBL" id="MEX0468581.1"/>
    </source>
</evidence>
<evidence type="ECO:0000256" key="7">
    <source>
        <dbReference type="ARBA" id="ARBA00022840"/>
    </source>
</evidence>
<dbReference type="InterPro" id="IPR014721">
    <property type="entry name" value="Ribsml_uS5_D2-typ_fold_subgr"/>
</dbReference>
<evidence type="ECO:0000256" key="9">
    <source>
        <dbReference type="ARBA" id="ARBA00032554"/>
    </source>
</evidence>
<protein>
    <recommendedName>
        <fullName evidence="3 10">4-diphosphocytidyl-2-C-methyl-D-erythritol kinase</fullName>
        <shortName evidence="10">CMK</shortName>
        <ecNumber evidence="2 10">2.7.1.148</ecNumber>
    </recommendedName>
    <alternativeName>
        <fullName evidence="9 10">4-(cytidine-5'-diphospho)-2-C-methyl-D-erythritol kinase</fullName>
    </alternativeName>
</protein>
<dbReference type="SUPFAM" id="SSF54211">
    <property type="entry name" value="Ribosomal protein S5 domain 2-like"/>
    <property type="match status" value="1"/>
</dbReference>
<evidence type="ECO:0000256" key="6">
    <source>
        <dbReference type="ARBA" id="ARBA00022777"/>
    </source>
</evidence>
<dbReference type="InterPro" id="IPR004424">
    <property type="entry name" value="IspE"/>
</dbReference>
<comment type="similarity">
    <text evidence="1 10">Belongs to the GHMP kinase family. IspE subfamily.</text>
</comment>
<dbReference type="SUPFAM" id="SSF55060">
    <property type="entry name" value="GHMP Kinase, C-terminal domain"/>
    <property type="match status" value="1"/>
</dbReference>
<feature type="active site" evidence="10">
    <location>
        <position position="138"/>
    </location>
</feature>
<organism evidence="13 14">
    <name type="scientific">Spiribacter pallidus</name>
    <dbReference type="NCBI Taxonomy" id="1987936"/>
    <lineage>
        <taxon>Bacteria</taxon>
        <taxon>Pseudomonadati</taxon>
        <taxon>Pseudomonadota</taxon>
        <taxon>Gammaproteobacteria</taxon>
        <taxon>Chromatiales</taxon>
        <taxon>Ectothiorhodospiraceae</taxon>
        <taxon>Spiribacter</taxon>
    </lineage>
</organism>
<keyword evidence="8 10" id="KW-0414">Isoprene biosynthesis</keyword>
<accession>A0ABV3TAC8</accession>
<proteinExistence type="inferred from homology"/>
<dbReference type="EMBL" id="JBAKFM010000001">
    <property type="protein sequence ID" value="MEX0468581.1"/>
    <property type="molecule type" value="Genomic_DNA"/>
</dbReference>
<dbReference type="Gene3D" id="3.30.230.10">
    <property type="match status" value="1"/>
</dbReference>
<gene>
    <name evidence="10 13" type="primary">ispE</name>
    <name evidence="13" type="ORF">V6X73_02370</name>
</gene>
<dbReference type="PANTHER" id="PTHR43527:SF2">
    <property type="entry name" value="4-DIPHOSPHOCYTIDYL-2-C-METHYL-D-ERYTHRITOL KINASE, CHLOROPLASTIC"/>
    <property type="match status" value="1"/>
</dbReference>
<dbReference type="Gene3D" id="3.30.70.890">
    <property type="entry name" value="GHMP kinase, C-terminal domain"/>
    <property type="match status" value="1"/>
</dbReference>
<keyword evidence="5 10" id="KW-0547">Nucleotide-binding</keyword>
<dbReference type="PIRSF" id="PIRSF010376">
    <property type="entry name" value="IspE"/>
    <property type="match status" value="1"/>
</dbReference>
<dbReference type="Proteomes" id="UP001556709">
    <property type="component" value="Unassembled WGS sequence"/>
</dbReference>
<evidence type="ECO:0000256" key="3">
    <source>
        <dbReference type="ARBA" id="ARBA00017473"/>
    </source>
</evidence>
<evidence type="ECO:0000259" key="11">
    <source>
        <dbReference type="Pfam" id="PF00288"/>
    </source>
</evidence>
<feature type="binding site" evidence="10">
    <location>
        <begin position="96"/>
        <end position="106"/>
    </location>
    <ligand>
        <name>ATP</name>
        <dbReference type="ChEBI" id="CHEBI:30616"/>
    </ligand>
</feature>
<comment type="catalytic activity">
    <reaction evidence="10">
        <text>4-CDP-2-C-methyl-D-erythritol + ATP = 4-CDP-2-C-methyl-D-erythritol 2-phosphate + ADP + H(+)</text>
        <dbReference type="Rhea" id="RHEA:18437"/>
        <dbReference type="ChEBI" id="CHEBI:15378"/>
        <dbReference type="ChEBI" id="CHEBI:30616"/>
        <dbReference type="ChEBI" id="CHEBI:57823"/>
        <dbReference type="ChEBI" id="CHEBI:57919"/>
        <dbReference type="ChEBI" id="CHEBI:456216"/>
        <dbReference type="EC" id="2.7.1.148"/>
    </reaction>
</comment>
<dbReference type="InterPro" id="IPR013750">
    <property type="entry name" value="GHMP_kinase_C_dom"/>
</dbReference>
<dbReference type="InterPro" id="IPR006204">
    <property type="entry name" value="GHMP_kinase_N_dom"/>
</dbReference>
<keyword evidence="6 10" id="KW-0418">Kinase</keyword>
<dbReference type="Pfam" id="PF00288">
    <property type="entry name" value="GHMP_kinases_N"/>
    <property type="match status" value="1"/>
</dbReference>
<dbReference type="EC" id="2.7.1.148" evidence="2 10"/>
<evidence type="ECO:0000256" key="10">
    <source>
        <dbReference type="HAMAP-Rule" id="MF_00061"/>
    </source>
</evidence>
<comment type="pathway">
    <text evidence="10">Isoprenoid biosynthesis; isopentenyl diphosphate biosynthesis via DXP pathway; isopentenyl diphosphate from 1-deoxy-D-xylulose 5-phosphate: step 3/6.</text>
</comment>
<comment type="function">
    <text evidence="10">Catalyzes the phosphorylation of the position 2 hydroxy group of 4-diphosphocytidyl-2C-methyl-D-erythritol.</text>
</comment>
<dbReference type="RefSeq" id="WP_367957918.1">
    <property type="nucleotide sequence ID" value="NZ_JBAKFK010000001.1"/>
</dbReference>
<evidence type="ECO:0000256" key="4">
    <source>
        <dbReference type="ARBA" id="ARBA00022679"/>
    </source>
</evidence>
<dbReference type="HAMAP" id="MF_00061">
    <property type="entry name" value="IspE"/>
    <property type="match status" value="1"/>
</dbReference>
<name>A0ABV3TAC8_9GAMM</name>
<feature type="domain" description="GHMP kinase N-terminal" evidence="11">
    <location>
        <begin position="69"/>
        <end position="145"/>
    </location>
</feature>
<comment type="caution">
    <text evidence="13">The sequence shown here is derived from an EMBL/GenBank/DDBJ whole genome shotgun (WGS) entry which is preliminary data.</text>
</comment>
<evidence type="ECO:0000313" key="14">
    <source>
        <dbReference type="Proteomes" id="UP001556709"/>
    </source>
</evidence>
<sequence length="285" mass="30273">MTAWSKHWPAPAKINRFLHITGQRPDGYHQLQTLFQFIEPVDQLDFRVTADGNIARTGGLAGLPAADDLVVKAARALQREARVTAGARIHLQKRIPTGGGLGGGSSDAATTLVALDHLWGTHLGEARLQALAIGLGADVPVFIRGHAAWAEGVGDVLTPVAVDRPWLVVVDPGVPVSTRAVFTDAKLTRHGAHITIRGFESGLGRNDCESVVRRRFPQIGAALDSLGAYSPGMLTGTGGCLFAGFETQEAAQRAAAGVEALGDVWVCRPWNQSPLLDRLQAEKGH</sequence>
<dbReference type="GO" id="GO:0050515">
    <property type="term" value="F:4-(cytidine 5'-diphospho)-2-C-methyl-D-erythritol kinase activity"/>
    <property type="evidence" value="ECO:0007669"/>
    <property type="project" value="UniProtKB-EC"/>
</dbReference>
<evidence type="ECO:0000259" key="12">
    <source>
        <dbReference type="Pfam" id="PF08544"/>
    </source>
</evidence>
<evidence type="ECO:0000256" key="5">
    <source>
        <dbReference type="ARBA" id="ARBA00022741"/>
    </source>
</evidence>
<evidence type="ECO:0000256" key="1">
    <source>
        <dbReference type="ARBA" id="ARBA00009684"/>
    </source>
</evidence>
<dbReference type="InterPro" id="IPR036554">
    <property type="entry name" value="GHMP_kinase_C_sf"/>
</dbReference>
<keyword evidence="4 10" id="KW-0808">Transferase</keyword>
<dbReference type="InterPro" id="IPR020568">
    <property type="entry name" value="Ribosomal_Su5_D2-typ_SF"/>
</dbReference>
<keyword evidence="14" id="KW-1185">Reference proteome</keyword>
<dbReference type="Pfam" id="PF08544">
    <property type="entry name" value="GHMP_kinases_C"/>
    <property type="match status" value="1"/>
</dbReference>
<feature type="active site" evidence="10">
    <location>
        <position position="13"/>
    </location>
</feature>
<feature type="domain" description="GHMP kinase C-terminal" evidence="12">
    <location>
        <begin position="199"/>
        <end position="260"/>
    </location>
</feature>
<keyword evidence="7 10" id="KW-0067">ATP-binding</keyword>